<evidence type="ECO:0000313" key="6">
    <source>
        <dbReference type="EMBL" id="KAK1416218.1"/>
    </source>
</evidence>
<keyword evidence="1" id="KW-0479">Metal-binding</keyword>
<gene>
    <name evidence="6" type="ORF">QVD17_32007</name>
</gene>
<sequence>MEDQRNNVLCSCGSRTSLATSWTRFNHGRRFYCCARKVRSFGFVVWADSEICRRAREPLPLLGFISKPFSRYVPLLGSSPKLSVLISSYNFQSTTTIANKIRFLSLK</sequence>
<protein>
    <recommendedName>
        <fullName evidence="5">GRF-type domain-containing protein</fullName>
    </recommendedName>
</protein>
<name>A0AAD8K5F6_TARER</name>
<evidence type="ECO:0000256" key="3">
    <source>
        <dbReference type="ARBA" id="ARBA00022833"/>
    </source>
</evidence>
<comment type="caution">
    <text evidence="6">The sequence shown here is derived from an EMBL/GenBank/DDBJ whole genome shotgun (WGS) entry which is preliminary data.</text>
</comment>
<dbReference type="AlphaFoldDB" id="A0AAD8K5F6"/>
<evidence type="ECO:0000313" key="7">
    <source>
        <dbReference type="Proteomes" id="UP001229421"/>
    </source>
</evidence>
<dbReference type="Pfam" id="PF06839">
    <property type="entry name" value="Zn_ribbon_GRF"/>
    <property type="match status" value="1"/>
</dbReference>
<dbReference type="PANTHER" id="PTHR33248">
    <property type="entry name" value="ZINC ION-BINDING PROTEIN"/>
    <property type="match status" value="1"/>
</dbReference>
<keyword evidence="7" id="KW-1185">Reference proteome</keyword>
<dbReference type="InterPro" id="IPR010666">
    <property type="entry name" value="Znf_GRF"/>
</dbReference>
<evidence type="ECO:0000256" key="1">
    <source>
        <dbReference type="ARBA" id="ARBA00022723"/>
    </source>
</evidence>
<evidence type="ECO:0000256" key="2">
    <source>
        <dbReference type="ARBA" id="ARBA00022771"/>
    </source>
</evidence>
<keyword evidence="2 4" id="KW-0863">Zinc-finger</keyword>
<reference evidence="6" key="1">
    <citation type="journal article" date="2023" name="bioRxiv">
        <title>Improved chromosome-level genome assembly for marigold (Tagetes erecta).</title>
        <authorList>
            <person name="Jiang F."/>
            <person name="Yuan L."/>
            <person name="Wang S."/>
            <person name="Wang H."/>
            <person name="Xu D."/>
            <person name="Wang A."/>
            <person name="Fan W."/>
        </authorList>
    </citation>
    <scope>NUCLEOTIDE SEQUENCE</scope>
    <source>
        <strain evidence="6">WSJ</strain>
        <tissue evidence="6">Leaf</tissue>
    </source>
</reference>
<dbReference type="GO" id="GO:0008270">
    <property type="term" value="F:zinc ion binding"/>
    <property type="evidence" value="ECO:0007669"/>
    <property type="project" value="UniProtKB-KW"/>
</dbReference>
<dbReference type="EMBL" id="JAUHHV010000008">
    <property type="protein sequence ID" value="KAK1416218.1"/>
    <property type="molecule type" value="Genomic_DNA"/>
</dbReference>
<evidence type="ECO:0000259" key="5">
    <source>
        <dbReference type="PROSITE" id="PS51999"/>
    </source>
</evidence>
<keyword evidence="3" id="KW-0862">Zinc</keyword>
<accession>A0AAD8K5F6</accession>
<evidence type="ECO:0000256" key="4">
    <source>
        <dbReference type="PROSITE-ProRule" id="PRU01343"/>
    </source>
</evidence>
<organism evidence="6 7">
    <name type="scientific">Tagetes erecta</name>
    <name type="common">African marigold</name>
    <dbReference type="NCBI Taxonomy" id="13708"/>
    <lineage>
        <taxon>Eukaryota</taxon>
        <taxon>Viridiplantae</taxon>
        <taxon>Streptophyta</taxon>
        <taxon>Embryophyta</taxon>
        <taxon>Tracheophyta</taxon>
        <taxon>Spermatophyta</taxon>
        <taxon>Magnoliopsida</taxon>
        <taxon>eudicotyledons</taxon>
        <taxon>Gunneridae</taxon>
        <taxon>Pentapetalae</taxon>
        <taxon>asterids</taxon>
        <taxon>campanulids</taxon>
        <taxon>Asterales</taxon>
        <taxon>Asteraceae</taxon>
        <taxon>Asteroideae</taxon>
        <taxon>Heliantheae alliance</taxon>
        <taxon>Tageteae</taxon>
        <taxon>Tagetes</taxon>
    </lineage>
</organism>
<dbReference type="PROSITE" id="PS51999">
    <property type="entry name" value="ZF_GRF"/>
    <property type="match status" value="1"/>
</dbReference>
<feature type="domain" description="GRF-type" evidence="5">
    <location>
        <begin position="10"/>
        <end position="50"/>
    </location>
</feature>
<dbReference type="Proteomes" id="UP001229421">
    <property type="component" value="Unassembled WGS sequence"/>
</dbReference>
<proteinExistence type="predicted"/>